<dbReference type="Pfam" id="PF02620">
    <property type="entry name" value="YceD"/>
    <property type="match status" value="1"/>
</dbReference>
<sequence length="163" mass="18405">MTLGGIKLIIRLKKILEDRSIIIDETLDGFDYNDFTFSPIKITGNVLIDLDMLKLTADVNYSYGGQCDRCLDDVKKEEEFTLVKQYDIKEIESSDKEGIDLEETVKEQILLNMPSKVLCKDDCLGLCPECGINLNKESCNCKDNQINPKFAALEKLLKGEGEN</sequence>
<evidence type="ECO:0000313" key="2">
    <source>
        <dbReference type="Proteomes" id="UP000005178"/>
    </source>
</evidence>
<reference evidence="1" key="1">
    <citation type="submission" date="2008-01" db="EMBL/GenBank/DDBJ databases">
        <authorList>
            <person name="Fulton L."/>
            <person name="Clifton S."/>
            <person name="Fulton B."/>
            <person name="Xu J."/>
            <person name="Minx P."/>
            <person name="Pepin K.H."/>
            <person name="Johnson M."/>
            <person name="Thiruvilangam P."/>
            <person name="Bhonagiri V."/>
            <person name="Nash W.E."/>
            <person name="Mardis E.R."/>
            <person name="Wilson R.K."/>
        </authorList>
    </citation>
    <scope>NUCLEOTIDE SEQUENCE [LARGE SCALE GENOMIC DNA]</scope>
    <source>
        <strain evidence="1">DSM 17244</strain>
    </source>
</reference>
<evidence type="ECO:0000313" key="1">
    <source>
        <dbReference type="EMBL" id="EDS73402.1"/>
    </source>
</evidence>
<dbReference type="STRING" id="445971.ANASTE_00257"/>
<organism evidence="1 2">
    <name type="scientific">Anaerofustis stercorihominis DSM 17244</name>
    <dbReference type="NCBI Taxonomy" id="445971"/>
    <lineage>
        <taxon>Bacteria</taxon>
        <taxon>Bacillati</taxon>
        <taxon>Bacillota</taxon>
        <taxon>Clostridia</taxon>
        <taxon>Eubacteriales</taxon>
        <taxon>Eubacteriaceae</taxon>
        <taxon>Anaerofustis</taxon>
    </lineage>
</organism>
<reference evidence="1" key="2">
    <citation type="submission" date="2013-08" db="EMBL/GenBank/DDBJ databases">
        <title>Draft genome sequence of Anaerofustis stercorihominis (DSM 17244).</title>
        <authorList>
            <person name="Sudarsanam P."/>
            <person name="Ley R."/>
            <person name="Guruge J."/>
            <person name="Turnbaugh P.J."/>
            <person name="Mahowald M."/>
            <person name="Liep D."/>
            <person name="Gordon J."/>
        </authorList>
    </citation>
    <scope>NUCLEOTIDE SEQUENCE</scope>
    <source>
        <strain evidence="1">DSM 17244</strain>
    </source>
</reference>
<accession>B1C6B7</accession>
<dbReference type="PANTHER" id="PTHR34374:SF1">
    <property type="entry name" value="LARGE RIBOSOMAL RNA SUBUNIT ACCUMULATION PROTEIN YCED HOMOLOG 1, CHLOROPLASTIC"/>
    <property type="match status" value="1"/>
</dbReference>
<proteinExistence type="predicted"/>
<dbReference type="EMBL" id="ABIL02000004">
    <property type="protein sequence ID" value="EDS73402.1"/>
    <property type="molecule type" value="Genomic_DNA"/>
</dbReference>
<protein>
    <submittedName>
        <fullName evidence="1">ACR, COG1399</fullName>
    </submittedName>
</protein>
<dbReference type="InterPro" id="IPR003772">
    <property type="entry name" value="YceD"/>
</dbReference>
<name>B1C6B7_9FIRM</name>
<dbReference type="Proteomes" id="UP000005178">
    <property type="component" value="Unassembled WGS sequence"/>
</dbReference>
<gene>
    <name evidence="1" type="ORF">ANASTE_00257</name>
</gene>
<keyword evidence="2" id="KW-1185">Reference proteome</keyword>
<dbReference type="eggNOG" id="COG1399">
    <property type="taxonomic scope" value="Bacteria"/>
</dbReference>
<dbReference type="AlphaFoldDB" id="B1C6B7"/>
<dbReference type="PANTHER" id="PTHR34374">
    <property type="entry name" value="LARGE RIBOSOMAL RNA SUBUNIT ACCUMULATION PROTEIN YCED HOMOLOG 1, CHLOROPLASTIC"/>
    <property type="match status" value="1"/>
</dbReference>
<comment type="caution">
    <text evidence="1">The sequence shown here is derived from an EMBL/GenBank/DDBJ whole genome shotgun (WGS) entry which is preliminary data.</text>
</comment>
<dbReference type="HOGENOM" id="CLU_100236_1_1_9"/>